<dbReference type="Proteomes" id="UP000004454">
    <property type="component" value="Unassembled WGS sequence"/>
</dbReference>
<protein>
    <submittedName>
        <fullName evidence="2">Uncharacterized protein</fullName>
    </submittedName>
</protein>
<keyword evidence="1" id="KW-0812">Transmembrane</keyword>
<keyword evidence="1" id="KW-1133">Transmembrane helix</keyword>
<organism evidence="2 3">
    <name type="scientific">Escherichia coli 97.0246</name>
    <dbReference type="NCBI Taxonomy" id="869670"/>
    <lineage>
        <taxon>Bacteria</taxon>
        <taxon>Pseudomonadati</taxon>
        <taxon>Pseudomonadota</taxon>
        <taxon>Gammaproteobacteria</taxon>
        <taxon>Enterobacterales</taxon>
        <taxon>Enterobacteriaceae</taxon>
        <taxon>Escherichia</taxon>
    </lineage>
</organism>
<accession>A0A8E0KS32</accession>
<keyword evidence="1" id="KW-0472">Membrane</keyword>
<evidence type="ECO:0000313" key="2">
    <source>
        <dbReference type="EMBL" id="EIG90065.1"/>
    </source>
</evidence>
<dbReference type="EMBL" id="AEZJ02000049">
    <property type="protein sequence ID" value="EIG90065.1"/>
    <property type="molecule type" value="Genomic_DNA"/>
</dbReference>
<evidence type="ECO:0000313" key="3">
    <source>
        <dbReference type="Proteomes" id="UP000004454"/>
    </source>
</evidence>
<reference evidence="2 3" key="1">
    <citation type="submission" date="2011-12" db="EMBL/GenBank/DDBJ databases">
        <authorList>
            <person name="Brinkac L."/>
            <person name="Radune D."/>
            <person name="Sanka R."/>
            <person name="Selengut J."/>
            <person name="DebRoy C."/>
            <person name="Feng P."/>
            <person name="Fratamico P.M."/>
            <person name="Kapur V."/>
            <person name="Kariyawasam S."/>
            <person name="Losada L."/>
            <person name="Nierman W.C."/>
            <person name="Nelson K."/>
        </authorList>
    </citation>
    <scope>NUCLEOTIDE SEQUENCE [LARGE SCALE GENOMIC DNA]</scope>
    <source>
        <strain evidence="2 3">97.0246</strain>
    </source>
</reference>
<sequence>MGVFLSVSCFYDKPIYKKTFFEIVMIAFMAYFWLFHF</sequence>
<dbReference type="AlphaFoldDB" id="A0A8E0KS32"/>
<comment type="caution">
    <text evidence="2">The sequence shown here is derived from an EMBL/GenBank/DDBJ whole genome shotgun (WGS) entry which is preliminary data.</text>
</comment>
<feature type="transmembrane region" description="Helical" evidence="1">
    <location>
        <begin position="20"/>
        <end position="36"/>
    </location>
</feature>
<evidence type="ECO:0000256" key="1">
    <source>
        <dbReference type="SAM" id="Phobius"/>
    </source>
</evidence>
<proteinExistence type="predicted"/>
<name>A0A8E0KS32_ECOLX</name>
<gene>
    <name evidence="2" type="ORF">EC970246_0448</name>
</gene>